<name>A0A2R4VSV8_9PROT</name>
<keyword evidence="2" id="KW-1185">Reference proteome</keyword>
<geneLocation type="plasmid" evidence="1 2">
    <name>pYZ2</name>
</geneLocation>
<accession>A0A2R4VSV8</accession>
<dbReference type="Proteomes" id="UP000077405">
    <property type="component" value="Plasmid pYZ2"/>
</dbReference>
<evidence type="ECO:0000313" key="2">
    <source>
        <dbReference type="Proteomes" id="UP000077405"/>
    </source>
</evidence>
<gene>
    <name evidence="1" type="ORF">A6A40_21060</name>
</gene>
<dbReference type="RefSeq" id="WP_108547799.1">
    <property type="nucleotide sequence ID" value="NZ_CP028903.1"/>
</dbReference>
<dbReference type="EMBL" id="CP028903">
    <property type="protein sequence ID" value="AWB07515.1"/>
    <property type="molecule type" value="Genomic_DNA"/>
</dbReference>
<sequence>MSSALVTAAEVAAATVTVLSPYLSEAGKEAAKSVGKEVAGQGFKLLGWLRDKLTGRGAEALTALEEKPERETRKEALTIQLREVLEDNPALLDELRALLTEETPQGHSLIQTVNGDNNKVAQVSGSGNSVSIS</sequence>
<reference evidence="1 2" key="1">
    <citation type="submission" date="2018-04" db="EMBL/GenBank/DDBJ databases">
        <title>Complete genome sequence of the nitrogen-fixing bacterium Azospirillum humicireducens type strain SgZ-5.</title>
        <authorList>
            <person name="Yu Z."/>
        </authorList>
    </citation>
    <scope>NUCLEOTIDE SEQUENCE [LARGE SCALE GENOMIC DNA]</scope>
    <source>
        <strain evidence="1 2">SgZ-5</strain>
        <plasmid evidence="1 2">pYZ2</plasmid>
    </source>
</reference>
<organism evidence="1 2">
    <name type="scientific">Azospirillum humicireducens</name>
    <dbReference type="NCBI Taxonomy" id="1226968"/>
    <lineage>
        <taxon>Bacteria</taxon>
        <taxon>Pseudomonadati</taxon>
        <taxon>Pseudomonadota</taxon>
        <taxon>Alphaproteobacteria</taxon>
        <taxon>Rhodospirillales</taxon>
        <taxon>Azospirillaceae</taxon>
        <taxon>Azospirillum</taxon>
    </lineage>
</organism>
<keyword evidence="1" id="KW-0614">Plasmid</keyword>
<dbReference type="AlphaFoldDB" id="A0A2R4VSV8"/>
<protein>
    <submittedName>
        <fullName evidence="1">Uncharacterized protein</fullName>
    </submittedName>
</protein>
<dbReference type="KEGG" id="ahu:A6A40_21060"/>
<evidence type="ECO:0000313" key="1">
    <source>
        <dbReference type="EMBL" id="AWB07515.1"/>
    </source>
</evidence>
<proteinExistence type="predicted"/>
<dbReference type="OrthoDB" id="9899286at2"/>